<protein>
    <recommendedName>
        <fullName evidence="2">EthD domain-containing protein</fullName>
    </recommendedName>
</protein>
<dbReference type="Pfam" id="PF07110">
    <property type="entry name" value="EthD"/>
    <property type="match status" value="1"/>
</dbReference>
<dbReference type="NCBIfam" id="TIGR02118">
    <property type="entry name" value="EthD family reductase"/>
    <property type="match status" value="1"/>
</dbReference>
<dbReference type="VEuPathDB" id="FungiDB:AB675_2449"/>
<dbReference type="RefSeq" id="XP_018005192.1">
    <property type="nucleotide sequence ID" value="XM_018142421.1"/>
</dbReference>
<dbReference type="Gene3D" id="3.30.70.100">
    <property type="match status" value="1"/>
</dbReference>
<dbReference type="PANTHER" id="PTHR40260">
    <property type="entry name" value="BLR8190 PROTEIN"/>
    <property type="match status" value="1"/>
</dbReference>
<dbReference type="GeneID" id="28734301"/>
<organism evidence="3 4">
    <name type="scientific">Cyphellophora attinorum</name>
    <dbReference type="NCBI Taxonomy" id="1664694"/>
    <lineage>
        <taxon>Eukaryota</taxon>
        <taxon>Fungi</taxon>
        <taxon>Dikarya</taxon>
        <taxon>Ascomycota</taxon>
        <taxon>Pezizomycotina</taxon>
        <taxon>Eurotiomycetes</taxon>
        <taxon>Chaetothyriomycetidae</taxon>
        <taxon>Chaetothyriales</taxon>
        <taxon>Cyphellophoraceae</taxon>
        <taxon>Cyphellophora</taxon>
    </lineage>
</organism>
<feature type="domain" description="EthD" evidence="2">
    <location>
        <begin position="22"/>
        <end position="99"/>
    </location>
</feature>
<comment type="caution">
    <text evidence="3">The sequence shown here is derived from an EMBL/GenBank/DDBJ whole genome shotgun (WGS) entry which is preliminary data.</text>
</comment>
<dbReference type="SUPFAM" id="SSF54909">
    <property type="entry name" value="Dimeric alpha+beta barrel"/>
    <property type="match status" value="1"/>
</dbReference>
<proteinExistence type="inferred from homology"/>
<evidence type="ECO:0000256" key="1">
    <source>
        <dbReference type="ARBA" id="ARBA00005986"/>
    </source>
</evidence>
<dbReference type="AlphaFoldDB" id="A0A0N0NRU2"/>
<name>A0A0N0NRU2_9EURO</name>
<keyword evidence="4" id="KW-1185">Reference proteome</keyword>
<dbReference type="PANTHER" id="PTHR40260:SF2">
    <property type="entry name" value="BLR8190 PROTEIN"/>
    <property type="match status" value="1"/>
</dbReference>
<dbReference type="InterPro" id="IPR009799">
    <property type="entry name" value="EthD_dom"/>
</dbReference>
<gene>
    <name evidence="3" type="ORF">AB675_2449</name>
</gene>
<evidence type="ECO:0000313" key="4">
    <source>
        <dbReference type="Proteomes" id="UP000038010"/>
    </source>
</evidence>
<evidence type="ECO:0000313" key="3">
    <source>
        <dbReference type="EMBL" id="KPI45229.1"/>
    </source>
</evidence>
<dbReference type="OrthoDB" id="4892971at2759"/>
<reference evidence="3 4" key="1">
    <citation type="submission" date="2015-06" db="EMBL/GenBank/DDBJ databases">
        <title>Draft genome of the ant-associated black yeast Phialophora attae CBS 131958.</title>
        <authorList>
            <person name="Moreno L.F."/>
            <person name="Stielow B.J."/>
            <person name="de Hoog S."/>
            <person name="Vicente V.A."/>
            <person name="Weiss V.A."/>
            <person name="de Vries M."/>
            <person name="Cruz L.M."/>
            <person name="Souza E.M."/>
        </authorList>
    </citation>
    <scope>NUCLEOTIDE SEQUENCE [LARGE SCALE GENOMIC DNA]</scope>
    <source>
        <strain evidence="3 4">CBS 131958</strain>
    </source>
</reference>
<dbReference type="GO" id="GO:0016491">
    <property type="term" value="F:oxidoreductase activity"/>
    <property type="evidence" value="ECO:0007669"/>
    <property type="project" value="InterPro"/>
</dbReference>
<accession>A0A0N0NRU2</accession>
<evidence type="ECO:0000259" key="2">
    <source>
        <dbReference type="Pfam" id="PF07110"/>
    </source>
</evidence>
<dbReference type="Proteomes" id="UP000038010">
    <property type="component" value="Unassembled WGS sequence"/>
</dbReference>
<comment type="similarity">
    <text evidence="1">Belongs to the tpcK family.</text>
</comment>
<sequence>MTVAVVVSYPSADPKTGEPLKFDMDYYKAKHMPLIDKVWGKHNMISWSINTFENPDPFTGQPAPYGVQTTILWHKIQDFKDAMADEGSKLTGADVANFSNVFPAIWTGGTGASGDRQGIEKNMKDFVYGQGGL</sequence>
<dbReference type="EMBL" id="LFJN01000002">
    <property type="protein sequence ID" value="KPI45229.1"/>
    <property type="molecule type" value="Genomic_DNA"/>
</dbReference>
<dbReference type="InterPro" id="IPR011008">
    <property type="entry name" value="Dimeric_a/b-barrel"/>
</dbReference>